<evidence type="ECO:0000256" key="3">
    <source>
        <dbReference type="ARBA" id="ARBA00022448"/>
    </source>
</evidence>
<keyword evidence="6 7" id="KW-0472">Membrane</keyword>
<comment type="subcellular location">
    <subcellularLocation>
        <location evidence="7">Cell membrane</location>
        <topology evidence="7">Multi-pass membrane protein</topology>
    </subcellularLocation>
    <subcellularLocation>
        <location evidence="1">Membrane</location>
        <topology evidence="1">Multi-pass membrane protein</topology>
    </subcellularLocation>
</comment>
<evidence type="ECO:0000256" key="2">
    <source>
        <dbReference type="ARBA" id="ARBA00010519"/>
    </source>
</evidence>
<dbReference type="InterPro" id="IPR039428">
    <property type="entry name" value="NUOK/Mnh_C1-like"/>
</dbReference>
<keyword evidence="3 7" id="KW-0813">Transport</keyword>
<keyword evidence="4 7" id="KW-0812">Transmembrane</keyword>
<feature type="transmembrane region" description="Helical" evidence="7">
    <location>
        <begin position="6"/>
        <end position="24"/>
    </location>
</feature>
<evidence type="ECO:0000313" key="9">
    <source>
        <dbReference type="Proteomes" id="UP001594351"/>
    </source>
</evidence>
<dbReference type="InterPro" id="IPR001133">
    <property type="entry name" value="NADH_UbQ_OxRdtase_chain4L/K"/>
</dbReference>
<dbReference type="HAMAP" id="MF_01456">
    <property type="entry name" value="NDH1_NuoK"/>
    <property type="match status" value="1"/>
</dbReference>
<dbReference type="NCBIfam" id="NF004320">
    <property type="entry name" value="PRK05715.1-2"/>
    <property type="match status" value="1"/>
</dbReference>
<comment type="subunit">
    <text evidence="7">NDH-1 is composed of 14 different subunits. Subunits NuoA, H, J, K, L, M, N constitute the membrane sector of the complex.</text>
</comment>
<sequence>MITLHSYLIISAILFILGLFAVLCRRNAVAVLMGIELMINSCAINLVAFNHFVKHVPHSNPLSGQVFTLFIIILAAAEAAVALAIILSIYQHFRKIDVMDLEHLKH</sequence>
<comment type="caution">
    <text evidence="8">The sequence shown here is derived from an EMBL/GenBank/DDBJ whole genome shotgun (WGS) entry which is preliminary data.</text>
</comment>
<name>A0ABV6Z3J4_UNCC1</name>
<keyword evidence="7" id="KW-0830">Ubiquinone</keyword>
<keyword evidence="7" id="KW-1003">Cell membrane</keyword>
<dbReference type="EC" id="7.1.1.-" evidence="7"/>
<protein>
    <recommendedName>
        <fullName evidence="7">NADH-quinone oxidoreductase subunit K</fullName>
        <ecNumber evidence="7">7.1.1.-</ecNumber>
    </recommendedName>
    <alternativeName>
        <fullName evidence="7">NADH dehydrogenase I subunit K</fullName>
    </alternativeName>
    <alternativeName>
        <fullName evidence="7">NDH-1 subunit K</fullName>
    </alternativeName>
</protein>
<organism evidence="8 9">
    <name type="scientific">candidate division CSSED10-310 bacterium</name>
    <dbReference type="NCBI Taxonomy" id="2855610"/>
    <lineage>
        <taxon>Bacteria</taxon>
        <taxon>Bacteria division CSSED10-310</taxon>
    </lineage>
</organism>
<dbReference type="EMBL" id="JBHPBY010000385">
    <property type="protein sequence ID" value="MFC1852898.1"/>
    <property type="molecule type" value="Genomic_DNA"/>
</dbReference>
<keyword evidence="5 7" id="KW-1133">Transmembrane helix</keyword>
<reference evidence="8 9" key="1">
    <citation type="submission" date="2024-09" db="EMBL/GenBank/DDBJ databases">
        <title>Laminarin stimulates single cell rates of sulfate reduction while oxygen inhibits transcriptomic activity in coastal marine sediment.</title>
        <authorList>
            <person name="Lindsay M."/>
            <person name="Orcutt B."/>
            <person name="Emerson D."/>
            <person name="Stepanauskas R."/>
            <person name="D'Angelo T."/>
        </authorList>
    </citation>
    <scope>NUCLEOTIDE SEQUENCE [LARGE SCALE GENOMIC DNA]</scope>
    <source>
        <strain evidence="8">SAG AM-311-K15</strain>
    </source>
</reference>
<evidence type="ECO:0000256" key="5">
    <source>
        <dbReference type="ARBA" id="ARBA00022989"/>
    </source>
</evidence>
<dbReference type="Gene3D" id="1.10.287.3510">
    <property type="match status" value="1"/>
</dbReference>
<feature type="transmembrane region" description="Helical" evidence="7">
    <location>
        <begin position="65"/>
        <end position="90"/>
    </location>
</feature>
<proteinExistence type="inferred from homology"/>
<keyword evidence="8" id="KW-0560">Oxidoreductase</keyword>
<evidence type="ECO:0000256" key="7">
    <source>
        <dbReference type="HAMAP-Rule" id="MF_01456"/>
    </source>
</evidence>
<evidence type="ECO:0000256" key="4">
    <source>
        <dbReference type="ARBA" id="ARBA00022692"/>
    </source>
</evidence>
<comment type="similarity">
    <text evidence="2 7">Belongs to the complex I subunit 4L family.</text>
</comment>
<evidence type="ECO:0000256" key="6">
    <source>
        <dbReference type="ARBA" id="ARBA00023136"/>
    </source>
</evidence>
<evidence type="ECO:0000256" key="1">
    <source>
        <dbReference type="ARBA" id="ARBA00004141"/>
    </source>
</evidence>
<gene>
    <name evidence="7 8" type="primary">nuoK</name>
    <name evidence="8" type="ORF">ACFL27_22085</name>
</gene>
<feature type="transmembrane region" description="Helical" evidence="7">
    <location>
        <begin position="31"/>
        <end position="53"/>
    </location>
</feature>
<keyword evidence="7" id="KW-0520">NAD</keyword>
<evidence type="ECO:0000313" key="8">
    <source>
        <dbReference type="EMBL" id="MFC1852898.1"/>
    </source>
</evidence>
<accession>A0ABV6Z3J4</accession>
<dbReference type="PANTHER" id="PTHR11434:SF16">
    <property type="entry name" value="NADH-UBIQUINONE OXIDOREDUCTASE CHAIN 4L"/>
    <property type="match status" value="1"/>
</dbReference>
<comment type="catalytic activity">
    <reaction evidence="7">
        <text>a quinone + NADH + 5 H(+)(in) = a quinol + NAD(+) + 4 H(+)(out)</text>
        <dbReference type="Rhea" id="RHEA:57888"/>
        <dbReference type="ChEBI" id="CHEBI:15378"/>
        <dbReference type="ChEBI" id="CHEBI:24646"/>
        <dbReference type="ChEBI" id="CHEBI:57540"/>
        <dbReference type="ChEBI" id="CHEBI:57945"/>
        <dbReference type="ChEBI" id="CHEBI:132124"/>
    </reaction>
</comment>
<keyword evidence="7" id="KW-0874">Quinone</keyword>
<keyword evidence="7" id="KW-1278">Translocase</keyword>
<dbReference type="Pfam" id="PF00420">
    <property type="entry name" value="Oxidored_q2"/>
    <property type="match status" value="1"/>
</dbReference>
<dbReference type="Proteomes" id="UP001594351">
    <property type="component" value="Unassembled WGS sequence"/>
</dbReference>
<dbReference type="GO" id="GO:0050136">
    <property type="term" value="F:NADH dehydrogenase (quinone) (non-electrogenic) activity"/>
    <property type="evidence" value="ECO:0007669"/>
    <property type="project" value="UniProtKB-EC"/>
</dbReference>
<keyword evidence="9" id="KW-1185">Reference proteome</keyword>
<comment type="function">
    <text evidence="7">NDH-1 shuttles electrons from NADH, via FMN and iron-sulfur (Fe-S) centers, to quinones in the respiratory chain. The immediate electron acceptor for the enzyme in this species is believed to be ubiquinone. Couples the redox reaction to proton translocation (for every two electrons transferred, four hydrogen ions are translocated across the cytoplasmic membrane), and thus conserves the redox energy in a proton gradient.</text>
</comment>
<dbReference type="PANTHER" id="PTHR11434">
    <property type="entry name" value="NADH-UBIQUINONE OXIDOREDUCTASE SUBUNIT ND4L"/>
    <property type="match status" value="1"/>
</dbReference>